<gene>
    <name evidence="1" type="ORF">CTEN210_08632</name>
</gene>
<dbReference type="EMBL" id="BLLK01000045">
    <property type="protein sequence ID" value="GFH52156.1"/>
    <property type="molecule type" value="Genomic_DNA"/>
</dbReference>
<keyword evidence="2" id="KW-1185">Reference proteome</keyword>
<evidence type="ECO:0000313" key="1">
    <source>
        <dbReference type="EMBL" id="GFH52156.1"/>
    </source>
</evidence>
<comment type="caution">
    <text evidence="1">The sequence shown here is derived from an EMBL/GenBank/DDBJ whole genome shotgun (WGS) entry which is preliminary data.</text>
</comment>
<evidence type="ECO:0000313" key="2">
    <source>
        <dbReference type="Proteomes" id="UP001054902"/>
    </source>
</evidence>
<dbReference type="InterPro" id="IPR045866">
    <property type="entry name" value="FAM210A/B-like"/>
</dbReference>
<dbReference type="GO" id="GO:0005739">
    <property type="term" value="C:mitochondrion"/>
    <property type="evidence" value="ECO:0007669"/>
    <property type="project" value="TreeGrafter"/>
</dbReference>
<sequence>MLGVASQRAVLRTYHKSCYKMMGAMNTASYRNVIMQGSSSRFYSVLTKDEEEAEKKRVASLSKYQKEIELRDLDKELARLNTLRGINTGELYTMRGKFKALARDYGMAFMAWYWTVWCSTAALTYGAIEMGLVDAMQLIGQFDVLTGFDLSSKVDPQLGAIGVTLVFNEMLEPLRLPIVVMTTKPIVETLYPRKF</sequence>
<dbReference type="AlphaFoldDB" id="A0AAD3H6L0"/>
<reference evidence="1 2" key="1">
    <citation type="journal article" date="2021" name="Sci. Rep.">
        <title>The genome of the diatom Chaetoceros tenuissimus carries an ancient integrated fragment of an extant virus.</title>
        <authorList>
            <person name="Hongo Y."/>
            <person name="Kimura K."/>
            <person name="Takaki Y."/>
            <person name="Yoshida Y."/>
            <person name="Baba S."/>
            <person name="Kobayashi G."/>
            <person name="Nagasaki K."/>
            <person name="Hano T."/>
            <person name="Tomaru Y."/>
        </authorList>
    </citation>
    <scope>NUCLEOTIDE SEQUENCE [LARGE SCALE GENOMIC DNA]</scope>
    <source>
        <strain evidence="1 2">NIES-3715</strain>
    </source>
</reference>
<name>A0AAD3H6L0_9STRA</name>
<accession>A0AAD3H6L0</accession>
<proteinExistence type="predicted"/>
<dbReference type="PANTHER" id="PTHR21377">
    <property type="entry name" value="PROTEIN FAM210B, MITOCHONDRIAL"/>
    <property type="match status" value="1"/>
</dbReference>
<dbReference type="PANTHER" id="PTHR21377:SF0">
    <property type="entry name" value="PROTEIN FAM210B, MITOCHONDRIAL"/>
    <property type="match status" value="1"/>
</dbReference>
<dbReference type="Proteomes" id="UP001054902">
    <property type="component" value="Unassembled WGS sequence"/>
</dbReference>
<organism evidence="1 2">
    <name type="scientific">Chaetoceros tenuissimus</name>
    <dbReference type="NCBI Taxonomy" id="426638"/>
    <lineage>
        <taxon>Eukaryota</taxon>
        <taxon>Sar</taxon>
        <taxon>Stramenopiles</taxon>
        <taxon>Ochrophyta</taxon>
        <taxon>Bacillariophyta</taxon>
        <taxon>Coscinodiscophyceae</taxon>
        <taxon>Chaetocerotophycidae</taxon>
        <taxon>Chaetocerotales</taxon>
        <taxon>Chaetocerotaceae</taxon>
        <taxon>Chaetoceros</taxon>
    </lineage>
</organism>
<evidence type="ECO:0008006" key="3">
    <source>
        <dbReference type="Google" id="ProtNLM"/>
    </source>
</evidence>
<protein>
    <recommendedName>
        <fullName evidence="3">DUF1279 domain-containing protein</fullName>
    </recommendedName>
</protein>